<proteinExistence type="inferred from homology"/>
<dbReference type="Proteomes" id="UP000181976">
    <property type="component" value="Unassembled WGS sequence"/>
</dbReference>
<dbReference type="InParanoid" id="A0A1I1UF01"/>
<gene>
    <name evidence="4" type="ORF">SAMN05444380_10152</name>
</gene>
<dbReference type="EMBL" id="FONA01000001">
    <property type="protein sequence ID" value="SFD69307.1"/>
    <property type="molecule type" value="Genomic_DNA"/>
</dbReference>
<protein>
    <submittedName>
        <fullName evidence="4">CDP-diacylglycerol---serine O-phosphatidyltransferase</fullName>
    </submittedName>
</protein>
<feature type="transmembrane region" description="Helical" evidence="3">
    <location>
        <begin position="95"/>
        <end position="115"/>
    </location>
</feature>
<sequence length="275" mass="30559">MFQKDRFCKIDNQLKKVTFVACKNSLFDMNLLKHFPNTLTSLNLLLGTIGMFLALQGQPDLTAWCVLLAAVFDFSDGFAARMLNAYSDIGKELDSLADLVSFGLAPAAAYMSLLHYGMTQDWNINFWQLTSSDRILLLIPFLLTVFSALRLAKFNIDTRQTETFLGLTTTATGMFSVSLVHFIFTNGGLWPKLASPYVVLGLIAVFCLLLVSEIPMFSLKFKSFCVKGNELRYLLLLIGLLSVLFIGIGGIAVTVLLYVLFSIGKLLFSKRKEGV</sequence>
<evidence type="ECO:0000256" key="2">
    <source>
        <dbReference type="RuleBase" id="RU003750"/>
    </source>
</evidence>
<feature type="transmembrane region" description="Helical" evidence="3">
    <location>
        <begin position="35"/>
        <end position="55"/>
    </location>
</feature>
<evidence type="ECO:0000313" key="4">
    <source>
        <dbReference type="EMBL" id="SFD69307.1"/>
    </source>
</evidence>
<comment type="similarity">
    <text evidence="2">Belongs to the CDP-alcohol phosphatidyltransferase class-I family.</text>
</comment>
<dbReference type="GO" id="GO:0016020">
    <property type="term" value="C:membrane"/>
    <property type="evidence" value="ECO:0007669"/>
    <property type="project" value="InterPro"/>
</dbReference>
<dbReference type="GO" id="GO:0016780">
    <property type="term" value="F:phosphotransferase activity, for other substituted phosphate groups"/>
    <property type="evidence" value="ECO:0007669"/>
    <property type="project" value="InterPro"/>
</dbReference>
<evidence type="ECO:0000256" key="3">
    <source>
        <dbReference type="SAM" id="Phobius"/>
    </source>
</evidence>
<dbReference type="PROSITE" id="PS00379">
    <property type="entry name" value="CDP_ALCOHOL_P_TRANSF"/>
    <property type="match status" value="1"/>
</dbReference>
<dbReference type="eggNOG" id="COG1183">
    <property type="taxonomic scope" value="Bacteria"/>
</dbReference>
<dbReference type="AlphaFoldDB" id="A0A1I1UF01"/>
<feature type="transmembrane region" description="Helical" evidence="3">
    <location>
        <begin position="135"/>
        <end position="152"/>
    </location>
</feature>
<dbReference type="Pfam" id="PF01066">
    <property type="entry name" value="CDP-OH_P_transf"/>
    <property type="match status" value="1"/>
</dbReference>
<organism evidence="4 5">
    <name type="scientific">Thermophagus xiamenensis</name>
    <dbReference type="NCBI Taxonomy" id="385682"/>
    <lineage>
        <taxon>Bacteria</taxon>
        <taxon>Pseudomonadati</taxon>
        <taxon>Bacteroidota</taxon>
        <taxon>Bacteroidia</taxon>
        <taxon>Marinilabiliales</taxon>
        <taxon>Marinilabiliaceae</taxon>
        <taxon>Thermophagus</taxon>
    </lineage>
</organism>
<feature type="transmembrane region" description="Helical" evidence="3">
    <location>
        <begin position="61"/>
        <end position="83"/>
    </location>
</feature>
<evidence type="ECO:0000313" key="5">
    <source>
        <dbReference type="Proteomes" id="UP000181976"/>
    </source>
</evidence>
<reference evidence="4 5" key="1">
    <citation type="submission" date="2016-10" db="EMBL/GenBank/DDBJ databases">
        <authorList>
            <person name="de Groot N.N."/>
        </authorList>
    </citation>
    <scope>NUCLEOTIDE SEQUENCE [LARGE SCALE GENOMIC DNA]</scope>
    <source>
        <strain evidence="4 5">DSM 19012</strain>
    </source>
</reference>
<dbReference type="STRING" id="385682.SAMN05444380_10152"/>
<keyword evidence="5" id="KW-1185">Reference proteome</keyword>
<dbReference type="Gene3D" id="1.20.120.1760">
    <property type="match status" value="1"/>
</dbReference>
<dbReference type="InterPro" id="IPR043130">
    <property type="entry name" value="CDP-OH_PTrfase_TM_dom"/>
</dbReference>
<keyword evidence="3" id="KW-1133">Transmembrane helix</keyword>
<accession>A0A1I1UF01</accession>
<dbReference type="InterPro" id="IPR048254">
    <property type="entry name" value="CDP_ALCOHOL_P_TRANSF_CS"/>
</dbReference>
<feature type="transmembrane region" description="Helical" evidence="3">
    <location>
        <begin position="233"/>
        <end position="261"/>
    </location>
</feature>
<dbReference type="InterPro" id="IPR000462">
    <property type="entry name" value="CDP-OH_P_trans"/>
</dbReference>
<feature type="transmembrane region" description="Helical" evidence="3">
    <location>
        <begin position="196"/>
        <end position="221"/>
    </location>
</feature>
<keyword evidence="1 2" id="KW-0808">Transferase</keyword>
<feature type="transmembrane region" description="Helical" evidence="3">
    <location>
        <begin position="164"/>
        <end position="184"/>
    </location>
</feature>
<keyword evidence="3" id="KW-0472">Membrane</keyword>
<name>A0A1I1UF01_9BACT</name>
<evidence type="ECO:0000256" key="1">
    <source>
        <dbReference type="ARBA" id="ARBA00022679"/>
    </source>
</evidence>
<dbReference type="GO" id="GO:0008654">
    <property type="term" value="P:phospholipid biosynthetic process"/>
    <property type="evidence" value="ECO:0007669"/>
    <property type="project" value="InterPro"/>
</dbReference>
<keyword evidence="3" id="KW-0812">Transmembrane</keyword>